<dbReference type="AlphaFoldDB" id="A0A127PJD4"/>
<dbReference type="OrthoDB" id="8780408at2"/>
<accession>A0A127PJD4</accession>
<dbReference type="RefSeq" id="WP_041742774.1">
    <property type="nucleotide sequence ID" value="NZ_CBIGRP010000033.1"/>
</dbReference>
<dbReference type="PATRIC" id="fig|158899.10.peg.5197"/>
<gene>
    <name evidence="1" type="ORF">CFter6_5276</name>
</gene>
<reference evidence="1 2" key="1">
    <citation type="submission" date="2015-11" db="EMBL/GenBank/DDBJ databases">
        <title>Exploring the genomic traits of fungus-feeding bacterial genus Collimonas.</title>
        <authorList>
            <person name="Song C."/>
            <person name="Schmidt R."/>
            <person name="de Jager V."/>
            <person name="Krzyzanowska D."/>
            <person name="Jongedijk E."/>
            <person name="Cankar K."/>
            <person name="Beekwilder J."/>
            <person name="van Veen A."/>
            <person name="de Boer W."/>
            <person name="van Veen J.A."/>
            <person name="Garbeva P."/>
        </authorList>
    </citation>
    <scope>NUCLEOTIDE SEQUENCE [LARGE SCALE GENOMIC DNA]</scope>
    <source>
        <strain evidence="1 2">Ter6</strain>
    </source>
</reference>
<evidence type="ECO:0000313" key="2">
    <source>
        <dbReference type="Proteomes" id="UP000072421"/>
    </source>
</evidence>
<name>A0A127PJD4_9BURK</name>
<evidence type="ECO:0000313" key="1">
    <source>
        <dbReference type="EMBL" id="AMO97843.1"/>
    </source>
</evidence>
<organism evidence="1">
    <name type="scientific">Collimonas fungivorans</name>
    <dbReference type="NCBI Taxonomy" id="158899"/>
    <lineage>
        <taxon>Bacteria</taxon>
        <taxon>Pseudomonadati</taxon>
        <taxon>Pseudomonadota</taxon>
        <taxon>Betaproteobacteria</taxon>
        <taxon>Burkholderiales</taxon>
        <taxon>Oxalobacteraceae</taxon>
        <taxon>Collimonas</taxon>
    </lineage>
</organism>
<sequence>MYEYMTEPLIKTLNALPKLAGDPAHSSELNAVAQALEQMALSAAEANRASADPSERQTGGVIVDGLRAAAELCRNAVEQLA</sequence>
<proteinExistence type="predicted"/>
<dbReference type="EMBL" id="CP013232">
    <property type="protein sequence ID" value="AMO97843.1"/>
    <property type="molecule type" value="Genomic_DNA"/>
</dbReference>
<protein>
    <submittedName>
        <fullName evidence="1">Uncharacterized protein</fullName>
    </submittedName>
</protein>
<dbReference type="Proteomes" id="UP000072421">
    <property type="component" value="Chromosome"/>
</dbReference>